<organism evidence="1 2">
    <name type="scientific">Tetranychus urticae</name>
    <name type="common">Two-spotted spider mite</name>
    <dbReference type="NCBI Taxonomy" id="32264"/>
    <lineage>
        <taxon>Eukaryota</taxon>
        <taxon>Metazoa</taxon>
        <taxon>Ecdysozoa</taxon>
        <taxon>Arthropoda</taxon>
        <taxon>Chelicerata</taxon>
        <taxon>Arachnida</taxon>
        <taxon>Acari</taxon>
        <taxon>Acariformes</taxon>
        <taxon>Trombidiformes</taxon>
        <taxon>Prostigmata</taxon>
        <taxon>Eleutherengona</taxon>
        <taxon>Raphignathae</taxon>
        <taxon>Tetranychoidea</taxon>
        <taxon>Tetranychidae</taxon>
        <taxon>Tetranychus</taxon>
    </lineage>
</organism>
<dbReference type="AlphaFoldDB" id="T1K038"/>
<keyword evidence="2" id="KW-1185">Reference proteome</keyword>
<dbReference type="EMBL" id="CAEY01001131">
    <property type="status" value="NOT_ANNOTATED_CDS"/>
    <property type="molecule type" value="Genomic_DNA"/>
</dbReference>
<accession>T1K038</accession>
<evidence type="ECO:0000313" key="1">
    <source>
        <dbReference type="EnsemblMetazoa" id="tetur03g06320.1"/>
    </source>
</evidence>
<evidence type="ECO:0000313" key="2">
    <source>
        <dbReference type="Proteomes" id="UP000015104"/>
    </source>
</evidence>
<reference evidence="1" key="2">
    <citation type="submission" date="2015-06" db="UniProtKB">
        <authorList>
            <consortium name="EnsemblMetazoa"/>
        </authorList>
    </citation>
    <scope>IDENTIFICATION</scope>
</reference>
<sequence>MFNCTICFEQDYESMRPSSDKMILEEDKIVQESRNLFEQIFEAVPHIYTYLWNPQIFHRQRYI</sequence>
<dbReference type="EnsemblMetazoa" id="tetur03g06320.1">
    <property type="protein sequence ID" value="tetur03g06320.1"/>
    <property type="gene ID" value="tetur03g06320"/>
</dbReference>
<name>T1K038_TETUR</name>
<proteinExistence type="predicted"/>
<dbReference type="Proteomes" id="UP000015104">
    <property type="component" value="Unassembled WGS sequence"/>
</dbReference>
<dbReference type="HOGENOM" id="CLU_2888619_0_0_1"/>
<reference evidence="2" key="1">
    <citation type="submission" date="2011-08" db="EMBL/GenBank/DDBJ databases">
        <authorList>
            <person name="Rombauts S."/>
        </authorList>
    </citation>
    <scope>NUCLEOTIDE SEQUENCE</scope>
    <source>
        <strain evidence="2">London</strain>
    </source>
</reference>
<protein>
    <submittedName>
        <fullName evidence="1">Uncharacterized protein</fullName>
    </submittedName>
</protein>